<dbReference type="GeneID" id="101710177"/>
<dbReference type="InterPro" id="IPR035977">
    <property type="entry name" value="Ribosomal_bL36_sp"/>
</dbReference>
<evidence type="ECO:0000256" key="7">
    <source>
        <dbReference type="RuleBase" id="RU000570"/>
    </source>
</evidence>
<dbReference type="AlphaFoldDB" id="A0AAX6P7U9"/>
<evidence type="ECO:0000313" key="8">
    <source>
        <dbReference type="Proteomes" id="UP000694906"/>
    </source>
</evidence>
<sequence>MLLRSYLCIFSWVGQEPRRGCVGGVAAQCACASLCPPLPWPSAIFLPGRGLVAHYAGAGALLREGAGTDRSVWPGVLFLGPRAMAALLLRTVLAAVAQRSRHLRACPGTPRALFSGLAGAPGGAGPRAPLLLRSLRPPPPPALGFKSKAVLRKRCRDCYLVKRNGRWYVLCKTNPKHKQRQMV</sequence>
<dbReference type="NCBIfam" id="TIGR01022">
    <property type="entry name" value="rpmJ_bact"/>
    <property type="match status" value="1"/>
</dbReference>
<dbReference type="GO" id="GO:0005762">
    <property type="term" value="C:mitochondrial large ribosomal subunit"/>
    <property type="evidence" value="ECO:0007669"/>
    <property type="project" value="TreeGrafter"/>
</dbReference>
<evidence type="ECO:0000256" key="1">
    <source>
        <dbReference type="ARBA" id="ARBA00004173"/>
    </source>
</evidence>
<evidence type="ECO:0000313" key="9">
    <source>
        <dbReference type="RefSeq" id="XP_004845198.1"/>
    </source>
</evidence>
<dbReference type="CTD" id="64979"/>
<keyword evidence="8" id="KW-1185">Reference proteome</keyword>
<dbReference type="Pfam" id="PF00444">
    <property type="entry name" value="Ribosomal_L36"/>
    <property type="match status" value="1"/>
</dbReference>
<dbReference type="Proteomes" id="UP000694906">
    <property type="component" value="Unplaced"/>
</dbReference>
<dbReference type="InterPro" id="IPR052143">
    <property type="entry name" value="Mitoribosomal_bL36m"/>
</dbReference>
<dbReference type="KEGG" id="hgl:101710177"/>
<name>A0AAX6P7U9_HETGA</name>
<dbReference type="GO" id="GO:0006412">
    <property type="term" value="P:translation"/>
    <property type="evidence" value="ECO:0007669"/>
    <property type="project" value="InterPro"/>
</dbReference>
<proteinExistence type="inferred from homology"/>
<comment type="similarity">
    <text evidence="2 7">Belongs to the bacterial ribosomal protein bL36 family.</text>
</comment>
<reference evidence="9" key="1">
    <citation type="submission" date="2025-08" db="UniProtKB">
        <authorList>
            <consortium name="RefSeq"/>
        </authorList>
    </citation>
    <scope>IDENTIFICATION</scope>
</reference>
<gene>
    <name evidence="9" type="primary">Mrpl36</name>
</gene>
<organism evidence="8 9">
    <name type="scientific">Heterocephalus glaber</name>
    <name type="common">Naked mole rat</name>
    <dbReference type="NCBI Taxonomy" id="10181"/>
    <lineage>
        <taxon>Eukaryota</taxon>
        <taxon>Metazoa</taxon>
        <taxon>Chordata</taxon>
        <taxon>Craniata</taxon>
        <taxon>Vertebrata</taxon>
        <taxon>Euteleostomi</taxon>
        <taxon>Mammalia</taxon>
        <taxon>Eutheria</taxon>
        <taxon>Euarchontoglires</taxon>
        <taxon>Glires</taxon>
        <taxon>Rodentia</taxon>
        <taxon>Hystricomorpha</taxon>
        <taxon>Bathyergidae</taxon>
        <taxon>Heterocephalus</taxon>
    </lineage>
</organism>
<evidence type="ECO:0000256" key="4">
    <source>
        <dbReference type="ARBA" id="ARBA00022980"/>
    </source>
</evidence>
<evidence type="ECO:0000256" key="3">
    <source>
        <dbReference type="ARBA" id="ARBA00022946"/>
    </source>
</evidence>
<evidence type="ECO:0000256" key="2">
    <source>
        <dbReference type="ARBA" id="ARBA00007645"/>
    </source>
</evidence>
<protein>
    <recommendedName>
        <fullName evidence="7">Ribosomal protein</fullName>
    </recommendedName>
</protein>
<evidence type="ECO:0000256" key="5">
    <source>
        <dbReference type="ARBA" id="ARBA00023128"/>
    </source>
</evidence>
<dbReference type="InterPro" id="IPR000473">
    <property type="entry name" value="Ribosomal_bL36"/>
</dbReference>
<dbReference type="PANTHER" id="PTHR46909:SF1">
    <property type="entry name" value="LARGE RIBOSOMAL SUBUNIT PROTEIN BL36M"/>
    <property type="match status" value="1"/>
</dbReference>
<evidence type="ECO:0000256" key="6">
    <source>
        <dbReference type="ARBA" id="ARBA00023274"/>
    </source>
</evidence>
<keyword evidence="4 7" id="KW-0689">Ribosomal protein</keyword>
<dbReference type="HAMAP" id="MF_00251">
    <property type="entry name" value="Ribosomal_bL36"/>
    <property type="match status" value="1"/>
</dbReference>
<dbReference type="PANTHER" id="PTHR46909">
    <property type="entry name" value="39S RIBOSOMAL PROTEIN L36, MITOCHONDRIAL"/>
    <property type="match status" value="1"/>
</dbReference>
<dbReference type="SUPFAM" id="SSF57840">
    <property type="entry name" value="Ribosomal protein L36"/>
    <property type="match status" value="1"/>
</dbReference>
<keyword evidence="5" id="KW-0496">Mitochondrion</keyword>
<dbReference type="RefSeq" id="XP_004845198.1">
    <property type="nucleotide sequence ID" value="XM_004845141.3"/>
</dbReference>
<dbReference type="GO" id="GO:0003735">
    <property type="term" value="F:structural constituent of ribosome"/>
    <property type="evidence" value="ECO:0007669"/>
    <property type="project" value="InterPro"/>
</dbReference>
<keyword evidence="3" id="KW-0809">Transit peptide</keyword>
<accession>A0AAX6P7U9</accession>
<comment type="subcellular location">
    <subcellularLocation>
        <location evidence="1">Mitochondrion</location>
    </subcellularLocation>
</comment>
<keyword evidence="6 7" id="KW-0687">Ribonucleoprotein</keyword>